<dbReference type="AlphaFoldDB" id="A0A9Q1GNH8"/>
<feature type="region of interest" description="Disordered" evidence="1">
    <location>
        <begin position="135"/>
        <end position="176"/>
    </location>
</feature>
<reference evidence="2" key="1">
    <citation type="submission" date="2022-04" db="EMBL/GenBank/DDBJ databases">
        <title>Carnegiea gigantea Genome sequencing and assembly v2.</title>
        <authorList>
            <person name="Copetti D."/>
            <person name="Sanderson M.J."/>
            <person name="Burquez A."/>
            <person name="Wojciechowski M.F."/>
        </authorList>
    </citation>
    <scope>NUCLEOTIDE SEQUENCE</scope>
    <source>
        <strain evidence="2">SGP5-SGP5p</strain>
        <tissue evidence="2">Aerial part</tissue>
    </source>
</reference>
<feature type="compositionally biased region" description="Polar residues" evidence="1">
    <location>
        <begin position="234"/>
        <end position="244"/>
    </location>
</feature>
<dbReference type="EMBL" id="JAKOGI010002175">
    <property type="protein sequence ID" value="KAJ8422699.1"/>
    <property type="molecule type" value="Genomic_DNA"/>
</dbReference>
<name>A0A9Q1GNH8_9CARY</name>
<comment type="caution">
    <text evidence="2">The sequence shown here is derived from an EMBL/GenBank/DDBJ whole genome shotgun (WGS) entry which is preliminary data.</text>
</comment>
<evidence type="ECO:0000313" key="3">
    <source>
        <dbReference type="Proteomes" id="UP001153076"/>
    </source>
</evidence>
<dbReference type="Proteomes" id="UP001153076">
    <property type="component" value="Unassembled WGS sequence"/>
</dbReference>
<keyword evidence="3" id="KW-1185">Reference proteome</keyword>
<sequence length="297" mass="34071">MDPVDEAEVETLTISGWGEEGSRLVRDDIGEEETLWAKSKPESIPTTDGHKANDELNYGIGPGAKLSKINTLVPQIHGFGYKFHYQRPLVHVYVRTLSPKDVDEKKRGLHFIDSVDHDCDYVVYLRRIMTHLDTSREDGEGPYNEKEEDDGKKEENGIKKKEEMEKDTLKTDPRAKAAHMVDQLSKVGQLRSFIKNLQPTYREHLRFTPFENFITLSNVSMLVEEKLAQEVPTKVTNNSKGNNQNRDKKNNGSKSEEVYFLNSYIKYILIRTTYTQALEHLLSKCKIDPLSIKAEII</sequence>
<proteinExistence type="predicted"/>
<protein>
    <submittedName>
        <fullName evidence="2">Uncharacterized protein</fullName>
    </submittedName>
</protein>
<feature type="region of interest" description="Disordered" evidence="1">
    <location>
        <begin position="233"/>
        <end position="253"/>
    </location>
</feature>
<evidence type="ECO:0000256" key="1">
    <source>
        <dbReference type="SAM" id="MobiDB-lite"/>
    </source>
</evidence>
<feature type="compositionally biased region" description="Basic and acidic residues" evidence="1">
    <location>
        <begin position="135"/>
        <end position="175"/>
    </location>
</feature>
<gene>
    <name evidence="2" type="ORF">Cgig2_031933</name>
</gene>
<evidence type="ECO:0000313" key="2">
    <source>
        <dbReference type="EMBL" id="KAJ8422699.1"/>
    </source>
</evidence>
<accession>A0A9Q1GNH8</accession>
<organism evidence="2 3">
    <name type="scientific">Carnegiea gigantea</name>
    <dbReference type="NCBI Taxonomy" id="171969"/>
    <lineage>
        <taxon>Eukaryota</taxon>
        <taxon>Viridiplantae</taxon>
        <taxon>Streptophyta</taxon>
        <taxon>Embryophyta</taxon>
        <taxon>Tracheophyta</taxon>
        <taxon>Spermatophyta</taxon>
        <taxon>Magnoliopsida</taxon>
        <taxon>eudicotyledons</taxon>
        <taxon>Gunneridae</taxon>
        <taxon>Pentapetalae</taxon>
        <taxon>Caryophyllales</taxon>
        <taxon>Cactineae</taxon>
        <taxon>Cactaceae</taxon>
        <taxon>Cactoideae</taxon>
        <taxon>Echinocereeae</taxon>
        <taxon>Carnegiea</taxon>
    </lineage>
</organism>